<evidence type="ECO:0000256" key="1">
    <source>
        <dbReference type="SAM" id="MobiDB-lite"/>
    </source>
</evidence>
<accession>A0A426ZXC0</accession>
<feature type="region of interest" description="Disordered" evidence="1">
    <location>
        <begin position="1"/>
        <end position="97"/>
    </location>
</feature>
<feature type="compositionally biased region" description="Basic and acidic residues" evidence="1">
    <location>
        <begin position="61"/>
        <end position="71"/>
    </location>
</feature>
<sequence length="97" mass="10797">MQAAAAERKGRRKDNREEKHRFPTVRVGVVRKEDTGDIGPVGGSPRRKTAASDWGFRRRLKCEIDSTRKNSDPGQIDPYQSSSHGNTHLLGLSPASR</sequence>
<evidence type="ECO:0000313" key="3">
    <source>
        <dbReference type="Proteomes" id="UP000287651"/>
    </source>
</evidence>
<name>A0A426ZXC0_ENSVE</name>
<proteinExistence type="predicted"/>
<gene>
    <name evidence="2" type="ORF">B296_00008662</name>
</gene>
<dbReference type="EMBL" id="AMZH03004621">
    <property type="protein sequence ID" value="RRT68679.1"/>
    <property type="molecule type" value="Genomic_DNA"/>
</dbReference>
<organism evidence="2 3">
    <name type="scientific">Ensete ventricosum</name>
    <name type="common">Abyssinian banana</name>
    <name type="synonym">Musa ensete</name>
    <dbReference type="NCBI Taxonomy" id="4639"/>
    <lineage>
        <taxon>Eukaryota</taxon>
        <taxon>Viridiplantae</taxon>
        <taxon>Streptophyta</taxon>
        <taxon>Embryophyta</taxon>
        <taxon>Tracheophyta</taxon>
        <taxon>Spermatophyta</taxon>
        <taxon>Magnoliopsida</taxon>
        <taxon>Liliopsida</taxon>
        <taxon>Zingiberales</taxon>
        <taxon>Musaceae</taxon>
        <taxon>Ensete</taxon>
    </lineage>
</organism>
<dbReference type="AlphaFoldDB" id="A0A426ZXC0"/>
<reference evidence="2 3" key="1">
    <citation type="journal article" date="2014" name="Agronomy (Basel)">
        <title>A Draft Genome Sequence for Ensete ventricosum, the Drought-Tolerant Tree Against Hunger.</title>
        <authorList>
            <person name="Harrison J."/>
            <person name="Moore K.A."/>
            <person name="Paszkiewicz K."/>
            <person name="Jones T."/>
            <person name="Grant M."/>
            <person name="Ambacheew D."/>
            <person name="Muzemil S."/>
            <person name="Studholme D.J."/>
        </authorList>
    </citation>
    <scope>NUCLEOTIDE SEQUENCE [LARGE SCALE GENOMIC DNA]</scope>
</reference>
<comment type="caution">
    <text evidence="2">The sequence shown here is derived from an EMBL/GenBank/DDBJ whole genome shotgun (WGS) entry which is preliminary data.</text>
</comment>
<protein>
    <submittedName>
        <fullName evidence="2">Uncharacterized protein</fullName>
    </submittedName>
</protein>
<dbReference type="Proteomes" id="UP000287651">
    <property type="component" value="Unassembled WGS sequence"/>
</dbReference>
<evidence type="ECO:0000313" key="2">
    <source>
        <dbReference type="EMBL" id="RRT68679.1"/>
    </source>
</evidence>